<dbReference type="EMBL" id="BSXT01001238">
    <property type="protein sequence ID" value="GMF40328.1"/>
    <property type="molecule type" value="Genomic_DNA"/>
</dbReference>
<sequence length="159" mass="17673">MESQFELEPVSVERIDILESKLRDHEKKLDKLQADRLSTCNAAIVQLAAESRVNGRLWWHKFVPDDFNVNSEDDIVTVLQPVIYSIGAIVASTPEINCNTELMKNGMSLQIAYAGGLKDCPCLTPLNAVTRLQKDDELVIICSHKPSSTSYLSVVRLSG</sequence>
<keyword evidence="2" id="KW-1185">Reference proteome</keyword>
<dbReference type="Proteomes" id="UP001165121">
    <property type="component" value="Unassembled WGS sequence"/>
</dbReference>
<evidence type="ECO:0000313" key="1">
    <source>
        <dbReference type="EMBL" id="GMF40328.1"/>
    </source>
</evidence>
<protein>
    <submittedName>
        <fullName evidence="1">Unnamed protein product</fullName>
    </submittedName>
</protein>
<comment type="caution">
    <text evidence="1">The sequence shown here is derived from an EMBL/GenBank/DDBJ whole genome shotgun (WGS) entry which is preliminary data.</text>
</comment>
<evidence type="ECO:0000313" key="2">
    <source>
        <dbReference type="Proteomes" id="UP001165121"/>
    </source>
</evidence>
<dbReference type="AlphaFoldDB" id="A0A9W7CVL5"/>
<name>A0A9W7CVL5_9STRA</name>
<organism evidence="1 2">
    <name type="scientific">Phytophthora fragariaefolia</name>
    <dbReference type="NCBI Taxonomy" id="1490495"/>
    <lineage>
        <taxon>Eukaryota</taxon>
        <taxon>Sar</taxon>
        <taxon>Stramenopiles</taxon>
        <taxon>Oomycota</taxon>
        <taxon>Peronosporomycetes</taxon>
        <taxon>Peronosporales</taxon>
        <taxon>Peronosporaceae</taxon>
        <taxon>Phytophthora</taxon>
    </lineage>
</organism>
<gene>
    <name evidence="1" type="ORF">Pfra01_001234200</name>
</gene>
<dbReference type="OrthoDB" id="100955at2759"/>
<reference evidence="1" key="1">
    <citation type="submission" date="2023-04" db="EMBL/GenBank/DDBJ databases">
        <title>Phytophthora fragariaefolia NBRC 109709.</title>
        <authorList>
            <person name="Ichikawa N."/>
            <person name="Sato H."/>
            <person name="Tonouchi N."/>
        </authorList>
    </citation>
    <scope>NUCLEOTIDE SEQUENCE</scope>
    <source>
        <strain evidence="1">NBRC 109709</strain>
    </source>
</reference>
<proteinExistence type="predicted"/>
<accession>A0A9W7CVL5</accession>